<proteinExistence type="predicted"/>
<dbReference type="InterPro" id="IPR036390">
    <property type="entry name" value="WH_DNA-bd_sf"/>
</dbReference>
<comment type="caution">
    <text evidence="2">The sequence shown here is derived from an EMBL/GenBank/DDBJ whole genome shotgun (WGS) entry which is preliminary data.</text>
</comment>
<dbReference type="Gene3D" id="1.10.10.10">
    <property type="entry name" value="Winged helix-like DNA-binding domain superfamily/Winged helix DNA-binding domain"/>
    <property type="match status" value="1"/>
</dbReference>
<feature type="domain" description="HTH marR-type" evidence="1">
    <location>
        <begin position="25"/>
        <end position="160"/>
    </location>
</feature>
<dbReference type="PROSITE" id="PS50995">
    <property type="entry name" value="HTH_MARR_2"/>
    <property type="match status" value="1"/>
</dbReference>
<dbReference type="SUPFAM" id="SSF46785">
    <property type="entry name" value="Winged helix' DNA-binding domain"/>
    <property type="match status" value="1"/>
</dbReference>
<evidence type="ECO:0000313" key="3">
    <source>
        <dbReference type="Proteomes" id="UP001523392"/>
    </source>
</evidence>
<keyword evidence="3" id="KW-1185">Reference proteome</keyword>
<dbReference type="Proteomes" id="UP001523392">
    <property type="component" value="Unassembled WGS sequence"/>
</dbReference>
<evidence type="ECO:0000259" key="1">
    <source>
        <dbReference type="PROSITE" id="PS50995"/>
    </source>
</evidence>
<dbReference type="SMART" id="SM00347">
    <property type="entry name" value="HTH_MARR"/>
    <property type="match status" value="1"/>
</dbReference>
<dbReference type="PANTHER" id="PTHR33164:SF105">
    <property type="entry name" value="TRANSCRIPTIONAL REPRESSOR PROTEIN-RELATED"/>
    <property type="match status" value="1"/>
</dbReference>
<sequence>MTRRLEIEPAGPPPDAACPLLPGELSCLNATLRRTTRQLGALYDEALAPTGLKATQFGLLAQIEQAGGEAGAPLHTLAERLALHVSALTHALRPLLRDGLVALRPGAADKRVRQASLTEAGRRKLGEGLRLWAMVNGKVEAALGHDAAAQLRALARRVESAEFRAAYRAAPAPGEAGPPG</sequence>
<dbReference type="InterPro" id="IPR039422">
    <property type="entry name" value="MarR/SlyA-like"/>
</dbReference>
<reference evidence="2 3" key="1">
    <citation type="submission" date="2021-12" db="EMBL/GenBank/DDBJ databases">
        <title>Siccirubricoccus leaddurans sp. nov., a high concentration Zn2+ tolerance bacterium.</title>
        <authorList>
            <person name="Cao Y."/>
        </authorList>
    </citation>
    <scope>NUCLEOTIDE SEQUENCE [LARGE SCALE GENOMIC DNA]</scope>
    <source>
        <strain evidence="2 3">KC 17139</strain>
    </source>
</reference>
<dbReference type="PANTHER" id="PTHR33164">
    <property type="entry name" value="TRANSCRIPTIONAL REGULATOR, MARR FAMILY"/>
    <property type="match status" value="1"/>
</dbReference>
<name>A0ABT1CYY9_9PROT</name>
<protein>
    <submittedName>
        <fullName evidence="2">MarR family transcriptional regulator</fullName>
    </submittedName>
</protein>
<gene>
    <name evidence="2" type="ORF">JYK14_01645</name>
</gene>
<accession>A0ABT1CYY9</accession>
<dbReference type="RefSeq" id="WP_252951467.1">
    <property type="nucleotide sequence ID" value="NZ_JAFIRR010000009.1"/>
</dbReference>
<dbReference type="InterPro" id="IPR000835">
    <property type="entry name" value="HTH_MarR-typ"/>
</dbReference>
<organism evidence="2 3">
    <name type="scientific">Siccirubricoccus soli</name>
    <dbReference type="NCBI Taxonomy" id="2899147"/>
    <lineage>
        <taxon>Bacteria</taxon>
        <taxon>Pseudomonadati</taxon>
        <taxon>Pseudomonadota</taxon>
        <taxon>Alphaproteobacteria</taxon>
        <taxon>Acetobacterales</taxon>
        <taxon>Roseomonadaceae</taxon>
        <taxon>Siccirubricoccus</taxon>
    </lineage>
</organism>
<evidence type="ECO:0000313" key="2">
    <source>
        <dbReference type="EMBL" id="MCO6414879.1"/>
    </source>
</evidence>
<dbReference type="InterPro" id="IPR036388">
    <property type="entry name" value="WH-like_DNA-bd_sf"/>
</dbReference>
<dbReference type="EMBL" id="JAFIRR010000009">
    <property type="protein sequence ID" value="MCO6414879.1"/>
    <property type="molecule type" value="Genomic_DNA"/>
</dbReference>
<dbReference type="Pfam" id="PF01047">
    <property type="entry name" value="MarR"/>
    <property type="match status" value="1"/>
</dbReference>